<evidence type="ECO:0000313" key="2">
    <source>
        <dbReference type="EMBL" id="CAK0876006.1"/>
    </source>
</evidence>
<evidence type="ECO:0000259" key="1">
    <source>
        <dbReference type="Pfam" id="PF13360"/>
    </source>
</evidence>
<evidence type="ECO:0000313" key="3">
    <source>
        <dbReference type="Proteomes" id="UP001189429"/>
    </source>
</evidence>
<protein>
    <recommendedName>
        <fullName evidence="1">Pyrrolo-quinoline quinone repeat domain-containing protein</fullName>
    </recommendedName>
</protein>
<keyword evidence="3" id="KW-1185">Reference proteome</keyword>
<dbReference type="InterPro" id="IPR011047">
    <property type="entry name" value="Quinoprotein_ADH-like_sf"/>
</dbReference>
<name>A0ABN9VVB6_9DINO</name>
<dbReference type="EMBL" id="CAUYUJ010017585">
    <property type="protein sequence ID" value="CAK0876006.1"/>
    <property type="molecule type" value="Genomic_DNA"/>
</dbReference>
<proteinExistence type="predicted"/>
<dbReference type="SMART" id="SM00564">
    <property type="entry name" value="PQQ"/>
    <property type="match status" value="4"/>
</dbReference>
<reference evidence="2" key="1">
    <citation type="submission" date="2023-10" db="EMBL/GenBank/DDBJ databases">
        <authorList>
            <person name="Chen Y."/>
            <person name="Shah S."/>
            <person name="Dougan E. K."/>
            <person name="Thang M."/>
            <person name="Chan C."/>
        </authorList>
    </citation>
    <scope>NUCLEOTIDE SEQUENCE [LARGE SCALE GENOMIC DNA]</scope>
</reference>
<dbReference type="Proteomes" id="UP001189429">
    <property type="component" value="Unassembled WGS sequence"/>
</dbReference>
<organism evidence="2 3">
    <name type="scientific">Prorocentrum cordatum</name>
    <dbReference type="NCBI Taxonomy" id="2364126"/>
    <lineage>
        <taxon>Eukaryota</taxon>
        <taxon>Sar</taxon>
        <taxon>Alveolata</taxon>
        <taxon>Dinophyceae</taxon>
        <taxon>Prorocentrales</taxon>
        <taxon>Prorocentraceae</taxon>
        <taxon>Prorocentrum</taxon>
    </lineage>
</organism>
<dbReference type="Gene3D" id="2.130.10.10">
    <property type="entry name" value="YVTN repeat-like/Quinoprotein amine dehydrogenase"/>
    <property type="match status" value="1"/>
</dbReference>
<dbReference type="InterPro" id="IPR018391">
    <property type="entry name" value="PQQ_b-propeller_rpt"/>
</dbReference>
<gene>
    <name evidence="2" type="ORF">PCOR1329_LOCUS60534</name>
</gene>
<feature type="domain" description="Pyrrolo-quinoline quinone repeat" evidence="1">
    <location>
        <begin position="277"/>
        <end position="427"/>
    </location>
</feature>
<dbReference type="SUPFAM" id="SSF50998">
    <property type="entry name" value="Quinoprotein alcohol dehydrogenase-like"/>
    <property type="match status" value="2"/>
</dbReference>
<dbReference type="Pfam" id="PF13360">
    <property type="entry name" value="PQQ_2"/>
    <property type="match status" value="1"/>
</dbReference>
<dbReference type="InterPro" id="IPR002372">
    <property type="entry name" value="PQQ_rpt_dom"/>
</dbReference>
<comment type="caution">
    <text evidence="2">The sequence shown here is derived from an EMBL/GenBank/DDBJ whole genome shotgun (WGS) entry which is preliminary data.</text>
</comment>
<dbReference type="InterPro" id="IPR015943">
    <property type="entry name" value="WD40/YVTN_repeat-like_dom_sf"/>
</dbReference>
<accession>A0ABN9VVB6</accession>
<sequence length="660" mass="71122">MGACSIAARNGLPILCSGNRFPAVVASVLFCMGTALDVAISSEQRASGKAGVKTKSGQRVEASTQLGVMSKAGVTRYSRNKIKAVKSANEFYWASTGGRHGRFGTSSFTGPADLVNNISWGWHHPNGVHNTVLVGAPLIDDQMNIYVSADDAIRKFDTLGTLLWSYGPRGQLASAPSLVAAGYASSPPQGEVHGYPPAPFTEAHAFRVGDGGNSLLRVGDRVEVLPGKEYHAKGKEYYRTGDVGEVSKIVASDRGEPRAIIRWPRTGHASSALLSTWQQKFARKEDGTARRQVPALYGSTVTGYGFALDLETGDELWATKLSSEIAGVKGTVAAQSGIFVAASDKCHDRYCYRYRNESMHVSMAPSNRIIRGLNSVNGTGIWSYTPDHPVWNFDPQITGWGGVLFQDFQGGLYCLNLTTGEELWKNEGQLGMYTQAAAIFSAELNYIFSITEEAYDSRWCDPYTPPGILIWCNTVQDTQGLVRGYHAETGVKMWETTLPMPPTGASLGKLNSGDGRTHLVVGIGLNCQYGGAYGSIGKPSELWALSGKWGGRLWRRVGPTLWTSDCAGDKEGEDIRRAMGTRPKCQPNSWSNPVIDANGDVYAGNHVGMVQKWGSPTGQHYTVDLLSSLETGSAMLDQSIAMAPGMMAISTCRSLIVLTA</sequence>